<evidence type="ECO:0000256" key="2">
    <source>
        <dbReference type="ARBA" id="ARBA00023315"/>
    </source>
</evidence>
<evidence type="ECO:0000256" key="1">
    <source>
        <dbReference type="ARBA" id="ARBA00022679"/>
    </source>
</evidence>
<keyword evidence="1" id="KW-0808">Transferase</keyword>
<sequence>MYRLETINNSNLNFINEFNITNEYKEELIDICTNKNIFKKLLLGKNIKYIKSEQKYIGFLWYSKLQYQVYKIHCIKFIPEYSTFEYYKEVFRFFDSCNSIIISENNNLNANLLIDLGFSIERAIIEMGREISSYEELNIDENISFTTFKDGKDEKYRCLIQNIVFDSANRQSINEDDIIYEKYQNYYIPEGCIFIKCRGVYIGYGQLIKKDAKIYIANFGVLPEYRGKGYGKKLLKYIINLAHDLGSKKIYLKCDKKNMEAVNLYICEGFKTIDTYYEYKKDNIDSF</sequence>
<dbReference type="Pfam" id="PF00583">
    <property type="entry name" value="Acetyltransf_1"/>
    <property type="match status" value="1"/>
</dbReference>
<protein>
    <submittedName>
        <fullName evidence="4">GNAT family N-acetyltransferase</fullName>
    </submittedName>
</protein>
<dbReference type="InterPro" id="IPR000182">
    <property type="entry name" value="GNAT_dom"/>
</dbReference>
<organism evidence="4 5">
    <name type="scientific">Clostridium subterminale</name>
    <dbReference type="NCBI Taxonomy" id="1550"/>
    <lineage>
        <taxon>Bacteria</taxon>
        <taxon>Bacillati</taxon>
        <taxon>Bacillota</taxon>
        <taxon>Clostridia</taxon>
        <taxon>Eubacteriales</taxon>
        <taxon>Clostridiaceae</taxon>
        <taxon>Clostridium</taxon>
    </lineage>
</organism>
<keyword evidence="2" id="KW-0012">Acyltransferase</keyword>
<dbReference type="InterPro" id="IPR016181">
    <property type="entry name" value="Acyl_CoA_acyltransferase"/>
</dbReference>
<comment type="caution">
    <text evidence="4">The sequence shown here is derived from an EMBL/GenBank/DDBJ whole genome shotgun (WGS) entry which is preliminary data.</text>
</comment>
<dbReference type="Proteomes" id="UP001501047">
    <property type="component" value="Unassembled WGS sequence"/>
</dbReference>
<reference evidence="4 5" key="1">
    <citation type="journal article" date="2019" name="Int. J. Syst. Evol. Microbiol.">
        <title>The Global Catalogue of Microorganisms (GCM) 10K type strain sequencing project: providing services to taxonomists for standard genome sequencing and annotation.</title>
        <authorList>
            <consortium name="The Broad Institute Genomics Platform"/>
            <consortium name="The Broad Institute Genome Sequencing Center for Infectious Disease"/>
            <person name="Wu L."/>
            <person name="Ma J."/>
        </authorList>
    </citation>
    <scope>NUCLEOTIDE SEQUENCE [LARGE SCALE GENOMIC DNA]</scope>
    <source>
        <strain evidence="4 5">JCM 1417</strain>
    </source>
</reference>
<name>A0ABN1KGY7_CLOSU</name>
<dbReference type="PROSITE" id="PS51186">
    <property type="entry name" value="GNAT"/>
    <property type="match status" value="1"/>
</dbReference>
<dbReference type="PANTHER" id="PTHR42919:SF8">
    <property type="entry name" value="N-ALPHA-ACETYLTRANSFERASE 50"/>
    <property type="match status" value="1"/>
</dbReference>
<evidence type="ECO:0000313" key="5">
    <source>
        <dbReference type="Proteomes" id="UP001501047"/>
    </source>
</evidence>
<proteinExistence type="predicted"/>
<keyword evidence="5" id="KW-1185">Reference proteome</keyword>
<dbReference type="InterPro" id="IPR051556">
    <property type="entry name" value="N-term/lysine_N-AcTrnsfr"/>
</dbReference>
<dbReference type="CDD" id="cd04301">
    <property type="entry name" value="NAT_SF"/>
    <property type="match status" value="1"/>
</dbReference>
<feature type="domain" description="N-acetyltransferase" evidence="3">
    <location>
        <begin position="146"/>
        <end position="287"/>
    </location>
</feature>
<evidence type="ECO:0000259" key="3">
    <source>
        <dbReference type="PROSITE" id="PS51186"/>
    </source>
</evidence>
<dbReference type="EMBL" id="BAAACI010000001">
    <property type="protein sequence ID" value="GAA0766592.1"/>
    <property type="molecule type" value="Genomic_DNA"/>
</dbReference>
<accession>A0ABN1KGY7</accession>
<dbReference type="RefSeq" id="WP_343823218.1">
    <property type="nucleotide sequence ID" value="NZ_BAAACI010000001.1"/>
</dbReference>
<dbReference type="Gene3D" id="3.40.630.30">
    <property type="match status" value="1"/>
</dbReference>
<dbReference type="SUPFAM" id="SSF55729">
    <property type="entry name" value="Acyl-CoA N-acyltransferases (Nat)"/>
    <property type="match status" value="1"/>
</dbReference>
<dbReference type="PANTHER" id="PTHR42919">
    <property type="entry name" value="N-ALPHA-ACETYLTRANSFERASE"/>
    <property type="match status" value="1"/>
</dbReference>
<evidence type="ECO:0000313" key="4">
    <source>
        <dbReference type="EMBL" id="GAA0766592.1"/>
    </source>
</evidence>
<gene>
    <name evidence="4" type="ORF">GCM10008908_04460</name>
</gene>